<keyword evidence="7" id="KW-0268">Exocytosis</keyword>
<dbReference type="GO" id="GO:0015031">
    <property type="term" value="P:protein transport"/>
    <property type="evidence" value="ECO:0007669"/>
    <property type="project" value="UniProtKB-KW"/>
</dbReference>
<evidence type="ECO:0000256" key="4">
    <source>
        <dbReference type="ARBA" id="ARBA00007210"/>
    </source>
</evidence>
<dbReference type="InterPro" id="IPR042561">
    <property type="entry name" value="Exo84_C_1"/>
</dbReference>
<dbReference type="AlphaFoldDB" id="A0AAV2TN54"/>
<dbReference type="InterPro" id="IPR001849">
    <property type="entry name" value="PH_domain"/>
</dbReference>
<evidence type="ECO:0000256" key="7">
    <source>
        <dbReference type="ARBA" id="ARBA00022483"/>
    </source>
</evidence>
<gene>
    <name evidence="11" type="ORF">CDAUBV1_LOCUS12957</name>
</gene>
<reference evidence="11" key="1">
    <citation type="submission" date="2024-06" db="EMBL/GenBank/DDBJ databases">
        <authorList>
            <person name="Liu X."/>
            <person name="Lenzi L."/>
            <person name="Haldenby T S."/>
            <person name="Uol C."/>
        </authorList>
    </citation>
    <scope>NUCLEOTIDE SEQUENCE</scope>
</reference>
<accession>A0AAV2TN54</accession>
<evidence type="ECO:0000259" key="10">
    <source>
        <dbReference type="PROSITE" id="PS50003"/>
    </source>
</evidence>
<comment type="function">
    <text evidence="1">Component of the exocyst complex involved in the docking of exocytic vesicles with fusion sites on the plasma membrane.</text>
</comment>
<proteinExistence type="inferred from homology"/>
<comment type="similarity">
    <text evidence="4">Belongs to the EXO84 family.</text>
</comment>
<dbReference type="Pfam" id="PF08700">
    <property type="entry name" value="VPS51_Exo84_N"/>
    <property type="match status" value="1"/>
</dbReference>
<feature type="domain" description="PH" evidence="10">
    <location>
        <begin position="160"/>
        <end position="265"/>
    </location>
</feature>
<sequence length="820" mass="91450">MESEPSDGSGLRRVFAKSNFDVDRFVRNITKDGSQSTDEMVQKLTRLSDDASSKMKKAVFENYRLFIKAGKDATHLETTMHQINSDFTEMERVMNALTEMSLFGEVLPELAAPEKEVVVAKEEGQQPAKAKLSKNAGCDMNALAEILDGVNGLPNNPSRVVVFDGDLRELSMETYSLICVAHVFLTSDYLVVAYRASGRPKSPWYQIQAAYDLNNVALVNVPARDRRHTPLNAFKLLVFPATRLFQAESLNEKQTWLRVIEDTKRDHVGSQISESSRPGSQRMQNLSGSDNSLPLKGPFLRARKSGMPPAANKPVSVVDRTPIYAISPTSVSAESAMASFKALSSTLPECADLLTPVTPAFSPTSQRKNPFDDPGDLTAGGKMGGSVSSPNAWLWDVPEDLDVAISERDFARATDTIVRARRQLDNIISGFGPPLLSTPVDKGCSATTPEKQEEQMLDSKPRSAWEKLSNRIQRNEENLTEALEYELINAADRHGAPRSICAAVNHLGQLGKSTLAAQLFLVYRSSLMAKTLTRGVRQEGNQLVYLNKLSFAFHRNLAETAAEWHKNVIIPLTSGDDRNAMKKAERLLNLRFCSWVLEETDKFSQQLRVLLIDSRSVSFHTIAHAAQRNRAHADKISQIIGVDVRAALYRGLSRAWQQAAEEQARVLRDAVEHRSKEETWDPLTSLPEPEQQGYAEELSEMGLINRRSSGITLPPLTASTYQLVRSLYLFAQSCRRFDCDELSAPFSQCIANILRAELNNYQEALNRIELLGKRPFVLLNLDFLTHQAVPRLVRHLNCMQYPEMQEVMSAFSTLLMSSSN</sequence>
<dbReference type="InterPro" id="IPR032403">
    <property type="entry name" value="Exo84_C"/>
</dbReference>
<dbReference type="InterPro" id="IPR016159">
    <property type="entry name" value="Cullin_repeat-like_dom_sf"/>
</dbReference>
<dbReference type="GO" id="GO:0006893">
    <property type="term" value="P:Golgi to plasma membrane transport"/>
    <property type="evidence" value="ECO:0007669"/>
    <property type="project" value="TreeGrafter"/>
</dbReference>
<dbReference type="GO" id="GO:0006887">
    <property type="term" value="P:exocytosis"/>
    <property type="evidence" value="ECO:0007669"/>
    <property type="project" value="UniProtKB-KW"/>
</dbReference>
<evidence type="ECO:0000313" key="12">
    <source>
        <dbReference type="Proteomes" id="UP001497525"/>
    </source>
</evidence>
<comment type="subcellular location">
    <subcellularLocation>
        <location evidence="3">Cell projection</location>
        <location evidence="3">Growth cone</location>
    </subcellularLocation>
    <subcellularLocation>
        <location evidence="2">Cytoplasm</location>
        <location evidence="2">Perinuclear region</location>
    </subcellularLocation>
</comment>
<evidence type="ECO:0000256" key="9">
    <source>
        <dbReference type="SAM" id="MobiDB-lite"/>
    </source>
</evidence>
<evidence type="ECO:0000256" key="8">
    <source>
        <dbReference type="ARBA" id="ARBA00022927"/>
    </source>
</evidence>
<evidence type="ECO:0000256" key="3">
    <source>
        <dbReference type="ARBA" id="ARBA00004624"/>
    </source>
</evidence>
<evidence type="ECO:0000256" key="5">
    <source>
        <dbReference type="ARBA" id="ARBA00017509"/>
    </source>
</evidence>
<evidence type="ECO:0000313" key="11">
    <source>
        <dbReference type="EMBL" id="CAL5138369.1"/>
    </source>
</evidence>
<dbReference type="PANTHER" id="PTHR21426:SF12">
    <property type="entry name" value="EXOCYST COMPLEX COMPONENT 8"/>
    <property type="match status" value="1"/>
</dbReference>
<feature type="compositionally biased region" description="Polar residues" evidence="9">
    <location>
        <begin position="270"/>
        <end position="292"/>
    </location>
</feature>
<dbReference type="Gene3D" id="2.30.29.30">
    <property type="entry name" value="Pleckstrin-homology domain (PH domain)/Phosphotyrosine-binding domain (PTB)"/>
    <property type="match status" value="1"/>
</dbReference>
<comment type="caution">
    <text evidence="11">The sequence shown here is derived from an EMBL/GenBank/DDBJ whole genome shotgun (WGS) entry which is preliminary data.</text>
</comment>
<dbReference type="GO" id="GO:0048471">
    <property type="term" value="C:perinuclear region of cytoplasm"/>
    <property type="evidence" value="ECO:0007669"/>
    <property type="project" value="UniProtKB-SubCell"/>
</dbReference>
<name>A0AAV2TN54_CALDB</name>
<dbReference type="GO" id="GO:0030426">
    <property type="term" value="C:growth cone"/>
    <property type="evidence" value="ECO:0007669"/>
    <property type="project" value="UniProtKB-SubCell"/>
</dbReference>
<feature type="region of interest" description="Disordered" evidence="9">
    <location>
        <begin position="439"/>
        <end position="462"/>
    </location>
</feature>
<dbReference type="Pfam" id="PF16528">
    <property type="entry name" value="Exo84_C"/>
    <property type="match status" value="1"/>
</dbReference>
<dbReference type="Gene3D" id="1.20.58.1210">
    <property type="entry name" value="Exo84p, N-terminal helical domain"/>
    <property type="match status" value="1"/>
</dbReference>
<protein>
    <recommendedName>
        <fullName evidence="5">Exocyst complex component 8</fullName>
    </recommendedName>
</protein>
<dbReference type="SUPFAM" id="SSF74788">
    <property type="entry name" value="Cullin repeat-like"/>
    <property type="match status" value="1"/>
</dbReference>
<feature type="compositionally biased region" description="Basic and acidic residues" evidence="9">
    <location>
        <begin position="450"/>
        <end position="462"/>
    </location>
</feature>
<dbReference type="SUPFAM" id="SSF50729">
    <property type="entry name" value="PH domain-like"/>
    <property type="match status" value="1"/>
</dbReference>
<feature type="region of interest" description="Disordered" evidence="9">
    <location>
        <begin position="267"/>
        <end position="295"/>
    </location>
</feature>
<keyword evidence="8" id="KW-0653">Protein transport</keyword>
<evidence type="ECO:0000256" key="2">
    <source>
        <dbReference type="ARBA" id="ARBA00004556"/>
    </source>
</evidence>
<evidence type="ECO:0000256" key="6">
    <source>
        <dbReference type="ARBA" id="ARBA00022448"/>
    </source>
</evidence>
<dbReference type="GO" id="GO:0000145">
    <property type="term" value="C:exocyst"/>
    <property type="evidence" value="ECO:0007669"/>
    <property type="project" value="InterPro"/>
</dbReference>
<dbReference type="PROSITE" id="PS50003">
    <property type="entry name" value="PH_DOMAIN"/>
    <property type="match status" value="1"/>
</dbReference>
<evidence type="ECO:0000256" key="1">
    <source>
        <dbReference type="ARBA" id="ARBA00002660"/>
    </source>
</evidence>
<keyword evidence="6" id="KW-0813">Transport</keyword>
<dbReference type="PANTHER" id="PTHR21426">
    <property type="entry name" value="EXOCYST COMPLEX COMPONENT 8"/>
    <property type="match status" value="1"/>
</dbReference>
<organism evidence="11 12">
    <name type="scientific">Calicophoron daubneyi</name>
    <name type="common">Rumen fluke</name>
    <name type="synonym">Paramphistomum daubneyi</name>
    <dbReference type="NCBI Taxonomy" id="300641"/>
    <lineage>
        <taxon>Eukaryota</taxon>
        <taxon>Metazoa</taxon>
        <taxon>Spiralia</taxon>
        <taxon>Lophotrochozoa</taxon>
        <taxon>Platyhelminthes</taxon>
        <taxon>Trematoda</taxon>
        <taxon>Digenea</taxon>
        <taxon>Plagiorchiida</taxon>
        <taxon>Pronocephalata</taxon>
        <taxon>Paramphistomoidea</taxon>
        <taxon>Paramphistomidae</taxon>
        <taxon>Calicophoron</taxon>
    </lineage>
</organism>
<dbReference type="InterPro" id="IPR011993">
    <property type="entry name" value="PH-like_dom_sf"/>
</dbReference>
<dbReference type="InterPro" id="IPR033961">
    <property type="entry name" value="Exo84"/>
</dbReference>
<dbReference type="Proteomes" id="UP001497525">
    <property type="component" value="Unassembled WGS sequence"/>
</dbReference>
<dbReference type="EMBL" id="CAXLJL010000489">
    <property type="protein sequence ID" value="CAL5138369.1"/>
    <property type="molecule type" value="Genomic_DNA"/>
</dbReference>